<gene>
    <name evidence="1" type="ORF">CVT24_007925</name>
</gene>
<dbReference type="InterPro" id="IPR032675">
    <property type="entry name" value="LRR_dom_sf"/>
</dbReference>
<organism evidence="1 2">
    <name type="scientific">Panaeolus cyanescens</name>
    <dbReference type="NCBI Taxonomy" id="181874"/>
    <lineage>
        <taxon>Eukaryota</taxon>
        <taxon>Fungi</taxon>
        <taxon>Dikarya</taxon>
        <taxon>Basidiomycota</taxon>
        <taxon>Agaricomycotina</taxon>
        <taxon>Agaricomycetes</taxon>
        <taxon>Agaricomycetidae</taxon>
        <taxon>Agaricales</taxon>
        <taxon>Agaricineae</taxon>
        <taxon>Galeropsidaceae</taxon>
        <taxon>Panaeolus</taxon>
    </lineage>
</organism>
<evidence type="ECO:0000313" key="2">
    <source>
        <dbReference type="Proteomes" id="UP000284842"/>
    </source>
</evidence>
<evidence type="ECO:0000313" key="1">
    <source>
        <dbReference type="EMBL" id="PPQ82905.1"/>
    </source>
</evidence>
<sequence length="452" mass="50535">MHAVLKNQYLVHEILKHLHQEQKSTSTAFLPLLISNNLKVARIINRCQYGAKVTWGYDVALFMCQLQTSAIQLECFNTNIPLPPSPLNDITLFTHLRELCITFIELAVITHPDMEQLSQLENLAVLELSARQFEFYPDSSPLSFPHLQKLSITCKLEDAIKLLSLTTFPMLSSLTHQFMAPSQTSAAHWVPFFQALQTSIPSHTLKELYLLPSRSIHSTLAAPAYSTNMNQGTPFAEFSEYITSFNLTTLSLTFPLIRSLSMGDLRQMIQAWPNLTVLQLQTATSSTVKTAALPLIARKLPKLMTLMLDVDASVIVKPDERVSRLNHALERFEIRPVRLGAGVEQVASCAILVDGCFPRLEVFWDVGTRGRYWNCEYGYDCGRGNGNGRGGYDERGSRSALEAVVRSLKQARGFEKGRSESGGAGDAGDGDEVRMVMVEVRMRVRLGSRRVL</sequence>
<dbReference type="SUPFAM" id="SSF52047">
    <property type="entry name" value="RNI-like"/>
    <property type="match status" value="1"/>
</dbReference>
<proteinExistence type="predicted"/>
<name>A0A409WWL3_9AGAR</name>
<dbReference type="EMBL" id="NHTK01005103">
    <property type="protein sequence ID" value="PPQ82905.1"/>
    <property type="molecule type" value="Genomic_DNA"/>
</dbReference>
<dbReference type="Proteomes" id="UP000284842">
    <property type="component" value="Unassembled WGS sequence"/>
</dbReference>
<accession>A0A409WWL3</accession>
<keyword evidence="2" id="KW-1185">Reference proteome</keyword>
<reference evidence="1 2" key="1">
    <citation type="journal article" date="2018" name="Evol. Lett.">
        <title>Horizontal gene cluster transfer increased hallucinogenic mushroom diversity.</title>
        <authorList>
            <person name="Reynolds H.T."/>
            <person name="Vijayakumar V."/>
            <person name="Gluck-Thaler E."/>
            <person name="Korotkin H.B."/>
            <person name="Matheny P.B."/>
            <person name="Slot J.C."/>
        </authorList>
    </citation>
    <scope>NUCLEOTIDE SEQUENCE [LARGE SCALE GENOMIC DNA]</scope>
    <source>
        <strain evidence="1 2">2629</strain>
    </source>
</reference>
<protein>
    <recommendedName>
        <fullName evidence="3">F-box domain-containing protein</fullName>
    </recommendedName>
</protein>
<evidence type="ECO:0008006" key="3">
    <source>
        <dbReference type="Google" id="ProtNLM"/>
    </source>
</evidence>
<comment type="caution">
    <text evidence="1">The sequence shown here is derived from an EMBL/GenBank/DDBJ whole genome shotgun (WGS) entry which is preliminary data.</text>
</comment>
<dbReference type="AlphaFoldDB" id="A0A409WWL3"/>
<dbReference type="Gene3D" id="3.80.10.10">
    <property type="entry name" value="Ribonuclease Inhibitor"/>
    <property type="match status" value="1"/>
</dbReference>
<dbReference type="InParanoid" id="A0A409WWL3"/>